<evidence type="ECO:0000313" key="2">
    <source>
        <dbReference type="EMBL" id="KAJ6257611.1"/>
    </source>
</evidence>
<reference evidence="2" key="1">
    <citation type="submission" date="2023-01" db="EMBL/GenBank/DDBJ databases">
        <title>The chitinases involved in constricting ring structure development in the nematode-trapping fungus Drechslerella dactyloides.</title>
        <authorList>
            <person name="Wang R."/>
            <person name="Zhang L."/>
            <person name="Tang P."/>
            <person name="Li S."/>
            <person name="Liang L."/>
        </authorList>
    </citation>
    <scope>NUCLEOTIDE SEQUENCE</scope>
    <source>
        <strain evidence="2">YMF1.00031</strain>
    </source>
</reference>
<dbReference type="InterPro" id="IPR036047">
    <property type="entry name" value="F-box-like_dom_sf"/>
</dbReference>
<dbReference type="SMART" id="SM00256">
    <property type="entry name" value="FBOX"/>
    <property type="match status" value="1"/>
</dbReference>
<dbReference type="Pfam" id="PF00646">
    <property type="entry name" value="F-box"/>
    <property type="match status" value="1"/>
</dbReference>
<dbReference type="Proteomes" id="UP001221413">
    <property type="component" value="Unassembled WGS sequence"/>
</dbReference>
<protein>
    <recommendedName>
        <fullName evidence="1">F-box domain-containing protein</fullName>
    </recommendedName>
</protein>
<dbReference type="SUPFAM" id="SSF81383">
    <property type="entry name" value="F-box domain"/>
    <property type="match status" value="1"/>
</dbReference>
<dbReference type="InterPro" id="IPR001810">
    <property type="entry name" value="F-box_dom"/>
</dbReference>
<evidence type="ECO:0000313" key="3">
    <source>
        <dbReference type="Proteomes" id="UP001221413"/>
    </source>
</evidence>
<sequence>MWAWLASFAGVRTGSDINITMSGSAKRTLHPLFALPVELQAEILSYLPFGSHPAAAAVSPLWKDIITNYPSFRNSRYLAPPHTRDFRSHCFVTFSEVETSYGHFSFLVQNGALKSYTFRYGFFNPDAELRRPVDWIDISECPFLDEPLFHPSDEIPGLLPDADTNPSPVTTDNTTPVLPILYDDPYRYCVFDCDSLRNSHDNRPPYGVWNGQLPMDDAPFAAGLGVTNEDFTRWSEDLWSMQLCPRRRTTVGEVIAMIVRETAVELQQAGLDVSLPHEMLFASKDEYRGRKDIRWITAKVAACEWDKYISVPETTCF</sequence>
<dbReference type="EMBL" id="JAQGDS010000010">
    <property type="protein sequence ID" value="KAJ6257611.1"/>
    <property type="molecule type" value="Genomic_DNA"/>
</dbReference>
<gene>
    <name evidence="2" type="ORF">Dda_7398</name>
</gene>
<accession>A0AAD6IVM2</accession>
<feature type="domain" description="F-box" evidence="1">
    <location>
        <begin position="35"/>
        <end position="75"/>
    </location>
</feature>
<dbReference type="AlphaFoldDB" id="A0AAD6IVM2"/>
<comment type="caution">
    <text evidence="2">The sequence shown here is derived from an EMBL/GenBank/DDBJ whole genome shotgun (WGS) entry which is preliminary data.</text>
</comment>
<keyword evidence="3" id="KW-1185">Reference proteome</keyword>
<name>A0AAD6IVM2_DREDA</name>
<evidence type="ECO:0000259" key="1">
    <source>
        <dbReference type="SMART" id="SM00256"/>
    </source>
</evidence>
<organism evidence="2 3">
    <name type="scientific">Drechslerella dactyloides</name>
    <name type="common">Nematode-trapping fungus</name>
    <name type="synonym">Arthrobotrys dactyloides</name>
    <dbReference type="NCBI Taxonomy" id="74499"/>
    <lineage>
        <taxon>Eukaryota</taxon>
        <taxon>Fungi</taxon>
        <taxon>Dikarya</taxon>
        <taxon>Ascomycota</taxon>
        <taxon>Pezizomycotina</taxon>
        <taxon>Orbiliomycetes</taxon>
        <taxon>Orbiliales</taxon>
        <taxon>Orbiliaceae</taxon>
        <taxon>Drechslerella</taxon>
    </lineage>
</organism>
<proteinExistence type="predicted"/>